<dbReference type="InterPro" id="IPR003593">
    <property type="entry name" value="AAA+_ATPase"/>
</dbReference>
<dbReference type="InterPro" id="IPR052989">
    <property type="entry name" value="Mg-chelatase_DI-like"/>
</dbReference>
<protein>
    <recommendedName>
        <fullName evidence="4">Mg-protoporphyrin IX chelatase</fullName>
    </recommendedName>
</protein>
<dbReference type="InterPro" id="IPR041628">
    <property type="entry name" value="ChlI/MoxR_AAA_lid"/>
</dbReference>
<dbReference type="InterPro" id="IPR027417">
    <property type="entry name" value="P-loop_NTPase"/>
</dbReference>
<dbReference type="Gene3D" id="1.10.8.80">
    <property type="entry name" value="Magnesium chelatase subunit I, C-Terminal domain"/>
    <property type="match status" value="1"/>
</dbReference>
<feature type="compositionally biased region" description="Acidic residues" evidence="5">
    <location>
        <begin position="350"/>
        <end position="372"/>
    </location>
</feature>
<feature type="domain" description="VWFA" evidence="6">
    <location>
        <begin position="509"/>
        <end position="646"/>
    </location>
</feature>
<evidence type="ECO:0000256" key="5">
    <source>
        <dbReference type="SAM" id="MobiDB-lite"/>
    </source>
</evidence>
<dbReference type="SUPFAM" id="SSF52540">
    <property type="entry name" value="P-loop containing nucleoside triphosphate hydrolases"/>
    <property type="match status" value="1"/>
</dbReference>
<organism evidence="7 8">
    <name type="scientific">Arsenicicoccus piscis</name>
    <dbReference type="NCBI Taxonomy" id="673954"/>
    <lineage>
        <taxon>Bacteria</taxon>
        <taxon>Bacillati</taxon>
        <taxon>Actinomycetota</taxon>
        <taxon>Actinomycetes</taxon>
        <taxon>Micrococcales</taxon>
        <taxon>Intrasporangiaceae</taxon>
        <taxon>Arsenicicoccus</taxon>
    </lineage>
</organism>
<evidence type="ECO:0000256" key="4">
    <source>
        <dbReference type="ARBA" id="ARBA00030759"/>
    </source>
</evidence>
<dbReference type="SUPFAM" id="SSF53300">
    <property type="entry name" value="vWA-like"/>
    <property type="match status" value="1"/>
</dbReference>
<dbReference type="Gene3D" id="3.40.50.410">
    <property type="entry name" value="von Willebrand factor, type A domain"/>
    <property type="match status" value="1"/>
</dbReference>
<dbReference type="SMART" id="SM00327">
    <property type="entry name" value="VWA"/>
    <property type="match status" value="1"/>
</dbReference>
<evidence type="ECO:0000256" key="1">
    <source>
        <dbReference type="ARBA" id="ARBA00005799"/>
    </source>
</evidence>
<proteinExistence type="inferred from homology"/>
<feature type="compositionally biased region" description="Low complexity" evidence="5">
    <location>
        <begin position="398"/>
        <end position="419"/>
    </location>
</feature>
<reference evidence="8" key="1">
    <citation type="journal article" date="2019" name="Int. J. Syst. Evol. Microbiol.">
        <title>The Global Catalogue of Microorganisms (GCM) 10K type strain sequencing project: providing services to taxonomists for standard genome sequencing and annotation.</title>
        <authorList>
            <consortium name="The Broad Institute Genomics Platform"/>
            <consortium name="The Broad Institute Genome Sequencing Center for Infectious Disease"/>
            <person name="Wu L."/>
            <person name="Ma J."/>
        </authorList>
    </citation>
    <scope>NUCLEOTIDE SEQUENCE [LARGE SCALE GENOMIC DNA]</scope>
    <source>
        <strain evidence="8">NBRC 105830</strain>
    </source>
</reference>
<dbReference type="Gene3D" id="3.40.50.300">
    <property type="entry name" value="P-loop containing nucleotide triphosphate hydrolases"/>
    <property type="match status" value="1"/>
</dbReference>
<keyword evidence="2" id="KW-0547">Nucleotide-binding</keyword>
<dbReference type="Proteomes" id="UP001157109">
    <property type="component" value="Unassembled WGS sequence"/>
</dbReference>
<sequence>MSSETLFPFSAVVGMDDMGLALCLAAVSPAIGGVLVRGEKGTAKSTMVRALAGVLPPIRVIEHCRFACDPADPDPQCPDASRHGIDGSGKTGEAGGSDAAGGVVRPLRLVELPVGASEDRVVGSLHLDRLLSSGEVSFDPGLLAAAHRGMLYVDEVNLLPDHLVDTLLDSAAMGRARIEREGVSVTHAARFVLVGTMNPEEGELRPQLLDRFGLAVDVAASREPEVRVEVVRRRMRYEDDPVGFVNDFARQEASLAARIAAAQQQLRKVRLPDEAITAIAQICAAFDVDGMRGDLVTARTAVAHAAWSGRDMVQDEDIRVAARLALPHRRRRNPFDDASAAHDLDEVLDEALPEPPDEGPDDDPGGPDDDPGGPDGSGGGKPPEPSEAASQPDPPSDGPDSAEAPSGAPGPAGSTAGAQAGAPYRTRLLTLPHAGEGVAGRRSTADTATGRQVRAVLPGDPRGRGLALTATVLTAAGRAADSARAPGEPLSVAPLDLRRAVRRGKEGNLVVFVVDTSGSMGAAARIREVKTACVSLLLDAYQRRDKVAVVTFAGSQATLVLPPTSSVELAERLLAKVPTGGRTPLAQGLEVGYEVVSRERARDPHRRAMLVVLTDGRASSGGRAALPRARRVAEGIRATGTAAVVIDCEQPGRGIRLHLARELAGHLGAQHLDLDQVAAGDLHDAVRRRSVA</sequence>
<dbReference type="PANTHER" id="PTHR35023">
    <property type="entry name" value="CHELATASE-RELATED"/>
    <property type="match status" value="1"/>
</dbReference>
<evidence type="ECO:0000256" key="2">
    <source>
        <dbReference type="ARBA" id="ARBA00022741"/>
    </source>
</evidence>
<gene>
    <name evidence="7" type="ORF">GCM10025862_14030</name>
</gene>
<dbReference type="CDD" id="cd01451">
    <property type="entry name" value="vWA_Magnesium_chelatase"/>
    <property type="match status" value="1"/>
</dbReference>
<evidence type="ECO:0000313" key="7">
    <source>
        <dbReference type="EMBL" id="GMA19382.1"/>
    </source>
</evidence>
<evidence type="ECO:0000256" key="3">
    <source>
        <dbReference type="ARBA" id="ARBA00022840"/>
    </source>
</evidence>
<comment type="caution">
    <text evidence="7">The sequence shown here is derived from an EMBL/GenBank/DDBJ whole genome shotgun (WGS) entry which is preliminary data.</text>
</comment>
<comment type="similarity">
    <text evidence="1">Belongs to the Mg-chelatase subunits D/I family.</text>
</comment>
<dbReference type="PROSITE" id="PS50234">
    <property type="entry name" value="VWFA"/>
    <property type="match status" value="1"/>
</dbReference>
<dbReference type="InterPro" id="IPR000523">
    <property type="entry name" value="Mg_chelatse_chII-like_cat_dom"/>
</dbReference>
<dbReference type="Pfam" id="PF01078">
    <property type="entry name" value="Mg_chelatase"/>
    <property type="match status" value="1"/>
</dbReference>
<name>A0ABQ6HN27_9MICO</name>
<feature type="region of interest" description="Disordered" evidence="5">
    <location>
        <begin position="432"/>
        <end position="460"/>
    </location>
</feature>
<keyword evidence="3" id="KW-0067">ATP-binding</keyword>
<dbReference type="InterPro" id="IPR036465">
    <property type="entry name" value="vWFA_dom_sf"/>
</dbReference>
<feature type="region of interest" description="Disordered" evidence="5">
    <location>
        <begin position="75"/>
        <end position="99"/>
    </location>
</feature>
<dbReference type="PANTHER" id="PTHR35023:SF1">
    <property type="entry name" value="MG-PROTOPORPHYRIN IX CHELATASE"/>
    <property type="match status" value="1"/>
</dbReference>
<dbReference type="InterPro" id="IPR002035">
    <property type="entry name" value="VWF_A"/>
</dbReference>
<accession>A0ABQ6HN27</accession>
<dbReference type="InterPro" id="IPR041702">
    <property type="entry name" value="BchD/ChlD_VWA"/>
</dbReference>
<dbReference type="Pfam" id="PF17863">
    <property type="entry name" value="AAA_lid_2"/>
    <property type="match status" value="1"/>
</dbReference>
<dbReference type="EMBL" id="BSUJ01000001">
    <property type="protein sequence ID" value="GMA19382.1"/>
    <property type="molecule type" value="Genomic_DNA"/>
</dbReference>
<keyword evidence="8" id="KW-1185">Reference proteome</keyword>
<evidence type="ECO:0000259" key="6">
    <source>
        <dbReference type="PROSITE" id="PS50234"/>
    </source>
</evidence>
<dbReference type="SMART" id="SM00382">
    <property type="entry name" value="AAA"/>
    <property type="match status" value="1"/>
</dbReference>
<feature type="compositionally biased region" description="Gly residues" evidence="5">
    <location>
        <begin position="86"/>
        <end position="99"/>
    </location>
</feature>
<dbReference type="Pfam" id="PF13519">
    <property type="entry name" value="VWA_2"/>
    <property type="match status" value="1"/>
</dbReference>
<feature type="region of interest" description="Disordered" evidence="5">
    <location>
        <begin position="350"/>
        <end position="419"/>
    </location>
</feature>
<evidence type="ECO:0000313" key="8">
    <source>
        <dbReference type="Proteomes" id="UP001157109"/>
    </source>
</evidence>
<dbReference type="RefSeq" id="WP_241444810.1">
    <property type="nucleotide sequence ID" value="NZ_BSUJ01000001.1"/>
</dbReference>